<gene>
    <name evidence="2" type="ORF">CFP56_012053</name>
</gene>
<reference evidence="2 3" key="1">
    <citation type="journal article" date="2018" name="Sci. Data">
        <title>The draft genome sequence of cork oak.</title>
        <authorList>
            <person name="Ramos A.M."/>
            <person name="Usie A."/>
            <person name="Barbosa P."/>
            <person name="Barros P.M."/>
            <person name="Capote T."/>
            <person name="Chaves I."/>
            <person name="Simoes F."/>
            <person name="Abreu I."/>
            <person name="Carrasquinho I."/>
            <person name="Faro C."/>
            <person name="Guimaraes J.B."/>
            <person name="Mendonca D."/>
            <person name="Nobrega F."/>
            <person name="Rodrigues L."/>
            <person name="Saibo N.J.M."/>
            <person name="Varela M.C."/>
            <person name="Egas C."/>
            <person name="Matos J."/>
            <person name="Miguel C.M."/>
            <person name="Oliveira M.M."/>
            <person name="Ricardo C.P."/>
            <person name="Goncalves S."/>
        </authorList>
    </citation>
    <scope>NUCLEOTIDE SEQUENCE [LARGE SCALE GENOMIC DNA]</scope>
    <source>
        <strain evidence="3">cv. HL8</strain>
    </source>
</reference>
<accession>A0AAW0KW29</accession>
<dbReference type="Proteomes" id="UP000237347">
    <property type="component" value="Unassembled WGS sequence"/>
</dbReference>
<evidence type="ECO:0000256" key="1">
    <source>
        <dbReference type="SAM" id="Phobius"/>
    </source>
</evidence>
<keyword evidence="1" id="KW-1133">Transmembrane helix</keyword>
<comment type="caution">
    <text evidence="2">The sequence shown here is derived from an EMBL/GenBank/DDBJ whole genome shotgun (WGS) entry which is preliminary data.</text>
</comment>
<protein>
    <recommendedName>
        <fullName evidence="4">Transmembrane protein</fullName>
    </recommendedName>
</protein>
<name>A0AAW0KW29_QUESU</name>
<dbReference type="EMBL" id="PKMF04000198">
    <property type="protein sequence ID" value="KAK7843665.1"/>
    <property type="molecule type" value="Genomic_DNA"/>
</dbReference>
<feature type="transmembrane region" description="Helical" evidence="1">
    <location>
        <begin position="45"/>
        <end position="67"/>
    </location>
</feature>
<keyword evidence="1" id="KW-0472">Membrane</keyword>
<evidence type="ECO:0000313" key="2">
    <source>
        <dbReference type="EMBL" id="KAK7843665.1"/>
    </source>
</evidence>
<evidence type="ECO:0008006" key="4">
    <source>
        <dbReference type="Google" id="ProtNLM"/>
    </source>
</evidence>
<keyword evidence="1" id="KW-0812">Transmembrane</keyword>
<organism evidence="2 3">
    <name type="scientific">Quercus suber</name>
    <name type="common">Cork oak</name>
    <dbReference type="NCBI Taxonomy" id="58331"/>
    <lineage>
        <taxon>Eukaryota</taxon>
        <taxon>Viridiplantae</taxon>
        <taxon>Streptophyta</taxon>
        <taxon>Embryophyta</taxon>
        <taxon>Tracheophyta</taxon>
        <taxon>Spermatophyta</taxon>
        <taxon>Magnoliopsida</taxon>
        <taxon>eudicotyledons</taxon>
        <taxon>Gunneridae</taxon>
        <taxon>Pentapetalae</taxon>
        <taxon>rosids</taxon>
        <taxon>fabids</taxon>
        <taxon>Fagales</taxon>
        <taxon>Fagaceae</taxon>
        <taxon>Quercus</taxon>
    </lineage>
</organism>
<keyword evidence="3" id="KW-1185">Reference proteome</keyword>
<sequence length="120" mass="12949">MELRVMHVGSCAMAFSTIVRDATLILMFNASNVLHYHKPHGTTNMSIPSLSVILLKMTLMNITVIFVKKNEIPSNGSTTVKIAVILLIPITLLQSNNGGIMLNGVKVAANKIAEVATMQS</sequence>
<dbReference type="AlphaFoldDB" id="A0AAW0KW29"/>
<evidence type="ECO:0000313" key="3">
    <source>
        <dbReference type="Proteomes" id="UP000237347"/>
    </source>
</evidence>
<proteinExistence type="predicted"/>